<name>A0AAV5U3U8_9BILA</name>
<feature type="non-terminal residue" evidence="2">
    <location>
        <position position="1"/>
    </location>
</feature>
<dbReference type="CDD" id="cd01099">
    <property type="entry name" value="PAN_AP_HGF"/>
    <property type="match status" value="1"/>
</dbReference>
<evidence type="ECO:0000313" key="3">
    <source>
        <dbReference type="Proteomes" id="UP001432027"/>
    </source>
</evidence>
<protein>
    <recommendedName>
        <fullName evidence="1">Apple domain-containing protein</fullName>
    </recommendedName>
</protein>
<organism evidence="2 3">
    <name type="scientific">Pristionchus entomophagus</name>
    <dbReference type="NCBI Taxonomy" id="358040"/>
    <lineage>
        <taxon>Eukaryota</taxon>
        <taxon>Metazoa</taxon>
        <taxon>Ecdysozoa</taxon>
        <taxon>Nematoda</taxon>
        <taxon>Chromadorea</taxon>
        <taxon>Rhabditida</taxon>
        <taxon>Rhabditina</taxon>
        <taxon>Diplogasteromorpha</taxon>
        <taxon>Diplogasteroidea</taxon>
        <taxon>Neodiplogasteridae</taxon>
        <taxon>Pristionchus</taxon>
    </lineage>
</organism>
<dbReference type="Pfam" id="PF00024">
    <property type="entry name" value="PAN_1"/>
    <property type="match status" value="1"/>
</dbReference>
<evidence type="ECO:0000259" key="1">
    <source>
        <dbReference type="PROSITE" id="PS50948"/>
    </source>
</evidence>
<gene>
    <name evidence="2" type="ORF">PENTCL1PPCAC_23723</name>
</gene>
<proteinExistence type="predicted"/>
<dbReference type="PROSITE" id="PS50948">
    <property type="entry name" value="PAN"/>
    <property type="match status" value="1"/>
</dbReference>
<sequence>EQCQDKCANFSPDSENSSDFVCRSMEYYVDDNACVLNSESRATKPNFFMAEKEDEYKVDYYDVIHYSEKDCSETSLSTTTEVLLTTTSLHTPDVLEATTKHNISYCEPGTMIMFIHQHNGTLGNHIRTIPINTIKDCRDHCAQSEDCARAVFYDDNRCGVYDI</sequence>
<dbReference type="PANTHER" id="PTHR47327:SF1">
    <property type="entry name" value="RE15579P"/>
    <property type="match status" value="1"/>
</dbReference>
<dbReference type="Gene3D" id="3.50.4.10">
    <property type="entry name" value="Hepatocyte Growth Factor"/>
    <property type="match status" value="1"/>
</dbReference>
<feature type="non-terminal residue" evidence="2">
    <location>
        <position position="163"/>
    </location>
</feature>
<dbReference type="AlphaFoldDB" id="A0AAV5U3U8"/>
<accession>A0AAV5U3U8</accession>
<keyword evidence="3" id="KW-1185">Reference proteome</keyword>
<comment type="caution">
    <text evidence="2">The sequence shown here is derived from an EMBL/GenBank/DDBJ whole genome shotgun (WGS) entry which is preliminary data.</text>
</comment>
<feature type="domain" description="Apple" evidence="1">
    <location>
        <begin position="106"/>
        <end position="163"/>
    </location>
</feature>
<evidence type="ECO:0000313" key="2">
    <source>
        <dbReference type="EMBL" id="GMT01549.1"/>
    </source>
</evidence>
<dbReference type="GO" id="GO:0009653">
    <property type="term" value="P:anatomical structure morphogenesis"/>
    <property type="evidence" value="ECO:0007669"/>
    <property type="project" value="TreeGrafter"/>
</dbReference>
<dbReference type="EMBL" id="BTSX01000005">
    <property type="protein sequence ID" value="GMT01549.1"/>
    <property type="molecule type" value="Genomic_DNA"/>
</dbReference>
<dbReference type="Proteomes" id="UP001432027">
    <property type="component" value="Unassembled WGS sequence"/>
</dbReference>
<dbReference type="InterPro" id="IPR052774">
    <property type="entry name" value="Celegans_DevNeuronal_Protein"/>
</dbReference>
<dbReference type="PANTHER" id="PTHR47327">
    <property type="entry name" value="FI18240P1-RELATED"/>
    <property type="match status" value="1"/>
</dbReference>
<dbReference type="SUPFAM" id="SSF57414">
    <property type="entry name" value="Hairpin loop containing domain-like"/>
    <property type="match status" value="1"/>
</dbReference>
<reference evidence="2" key="1">
    <citation type="submission" date="2023-10" db="EMBL/GenBank/DDBJ databases">
        <title>Genome assembly of Pristionchus species.</title>
        <authorList>
            <person name="Yoshida K."/>
            <person name="Sommer R.J."/>
        </authorList>
    </citation>
    <scope>NUCLEOTIDE SEQUENCE</scope>
    <source>
        <strain evidence="2">RS0144</strain>
    </source>
</reference>
<dbReference type="InterPro" id="IPR003609">
    <property type="entry name" value="Pan_app"/>
</dbReference>